<reference evidence="1" key="1">
    <citation type="journal article" date="2004" name="Nature">
        <title>Genome duplication in the teleost fish Tetraodon nigroviridis reveals the early vertebrate proto-karyotype.</title>
        <authorList>
            <person name="Jaillon O."/>
            <person name="Aury J.-M."/>
            <person name="Brunet F."/>
            <person name="Petit J.-L."/>
            <person name="Stange-Thomann N."/>
            <person name="Mauceli E."/>
            <person name="Bouneau L."/>
            <person name="Fischer C."/>
            <person name="Ozouf-Costaz C."/>
            <person name="Bernot A."/>
            <person name="Nicaud S."/>
            <person name="Jaffe D."/>
            <person name="Fisher S."/>
            <person name="Lutfalla G."/>
            <person name="Dossat C."/>
            <person name="Segurens B."/>
            <person name="Dasilva C."/>
            <person name="Salanoubat M."/>
            <person name="Levy M."/>
            <person name="Boudet N."/>
            <person name="Castellano S."/>
            <person name="Anthouard V."/>
            <person name="Jubin C."/>
            <person name="Castelli V."/>
            <person name="Katinka M."/>
            <person name="Vacherie B."/>
            <person name="Biemont C."/>
            <person name="Skalli Z."/>
            <person name="Cattolico L."/>
            <person name="Poulain J."/>
            <person name="De Berardinis V."/>
            <person name="Cruaud C."/>
            <person name="Duprat S."/>
            <person name="Brottier P."/>
            <person name="Coutanceau J.-P."/>
            <person name="Gouzy J."/>
            <person name="Parra G."/>
            <person name="Lardier G."/>
            <person name="Chapple C."/>
            <person name="McKernan K.J."/>
            <person name="McEwan P."/>
            <person name="Bosak S."/>
            <person name="Kellis M."/>
            <person name="Volff J.-N."/>
            <person name="Guigo R."/>
            <person name="Zody M.C."/>
            <person name="Mesirov J."/>
            <person name="Lindblad-Toh K."/>
            <person name="Birren B."/>
            <person name="Nusbaum C."/>
            <person name="Kahn D."/>
            <person name="Robinson-Rechavi M."/>
            <person name="Laudet V."/>
            <person name="Schachter V."/>
            <person name="Quetier F."/>
            <person name="Saurin W."/>
            <person name="Scarpelli C."/>
            <person name="Wincker P."/>
            <person name="Lander E.S."/>
            <person name="Weissenbach J."/>
            <person name="Roest Crollius H."/>
        </authorList>
    </citation>
    <scope>NUCLEOTIDE SEQUENCE [LARGE SCALE GENOMIC DNA]</scope>
</reference>
<reference evidence="1" key="2">
    <citation type="submission" date="2004-02" db="EMBL/GenBank/DDBJ databases">
        <authorList>
            <consortium name="Genoscope"/>
            <consortium name="Whitehead Institute Centre for Genome Research"/>
        </authorList>
    </citation>
    <scope>NUCLEOTIDE SEQUENCE</scope>
</reference>
<proteinExistence type="predicted"/>
<protein>
    <submittedName>
        <fullName evidence="1">(spotted green pufferfish) hypothetical protein</fullName>
    </submittedName>
</protein>
<gene>
    <name evidence="1" type="ORF">GSTENG00022599001</name>
</gene>
<dbReference type="KEGG" id="tng:GSTEN00022599G001"/>
<evidence type="ECO:0000313" key="1">
    <source>
        <dbReference type="EMBL" id="CAG03261.1"/>
    </source>
</evidence>
<dbReference type="OrthoDB" id="8695367at2759"/>
<organism evidence="1">
    <name type="scientific">Tetraodon nigroviridis</name>
    <name type="common">Spotted green pufferfish</name>
    <name type="synonym">Chelonodon nigroviridis</name>
    <dbReference type="NCBI Taxonomy" id="99883"/>
    <lineage>
        <taxon>Eukaryota</taxon>
        <taxon>Metazoa</taxon>
        <taxon>Chordata</taxon>
        <taxon>Craniata</taxon>
        <taxon>Vertebrata</taxon>
        <taxon>Euteleostomi</taxon>
        <taxon>Actinopterygii</taxon>
        <taxon>Neopterygii</taxon>
        <taxon>Teleostei</taxon>
        <taxon>Neoteleostei</taxon>
        <taxon>Acanthomorphata</taxon>
        <taxon>Eupercaria</taxon>
        <taxon>Tetraodontiformes</taxon>
        <taxon>Tetradontoidea</taxon>
        <taxon>Tetraodontidae</taxon>
        <taxon>Tetraodon</taxon>
    </lineage>
</organism>
<name>Q4S7X1_TETNG</name>
<dbReference type="AlphaFoldDB" id="Q4S7X1"/>
<sequence length="68" mass="7724">MPGKCKFQDSWLSKVIYKDWLVKDDHDIHFARCRACCKSIKLQTMGELRSLATQGEPGTKQPAQADGR</sequence>
<accession>Q4S7X1</accession>
<comment type="caution">
    <text evidence="1">The sequence shown here is derived from an EMBL/GenBank/DDBJ whole genome shotgun (WGS) entry which is preliminary data.</text>
</comment>
<dbReference type="EMBL" id="CAAE01014710">
    <property type="protein sequence ID" value="CAG03261.1"/>
    <property type="molecule type" value="Genomic_DNA"/>
</dbReference>